<comment type="function">
    <text evidence="3">Required for rescue of stalled ribosomes mediated by trans-translation. Binds to transfer-messenger RNA (tmRNA), required for stable association of tmRNA with ribosomes. tmRNA and SmpB together mimic tRNA shape, replacing the anticodon stem-loop with SmpB. tmRNA is encoded by the ssrA gene; the 2 termini fold to resemble tRNA(Ala) and it encodes a 'tag peptide', a short internal open reading frame. During trans-translation Ala-aminoacylated tmRNA acts like a tRNA, entering the A-site of stalled ribosomes, displacing the stalled mRNA. The ribosome then switches to translate the ORF on the tmRNA; the nascent peptide is terminated with the 'tag peptide' encoded by the tmRNA and targeted for degradation. The ribosome is freed to recommence translation, which seems to be the essential function of trans-translation.</text>
</comment>
<evidence type="ECO:0000256" key="2">
    <source>
        <dbReference type="ARBA" id="ARBA00022884"/>
    </source>
</evidence>
<keyword evidence="2 3" id="KW-0694">RNA-binding</keyword>
<dbReference type="Pfam" id="PF01668">
    <property type="entry name" value="SmpB"/>
    <property type="match status" value="1"/>
</dbReference>
<evidence type="ECO:0000256" key="3">
    <source>
        <dbReference type="HAMAP-Rule" id="MF_00023"/>
    </source>
</evidence>
<accession>A0A449BJJ9</accession>
<reference evidence="4 5" key="1">
    <citation type="submission" date="2019-01" db="EMBL/GenBank/DDBJ databases">
        <authorList>
            <consortium name="Pathogen Informatics"/>
        </authorList>
    </citation>
    <scope>NUCLEOTIDE SEQUENCE [LARGE SCALE GENOMIC DNA]</scope>
    <source>
        <strain evidence="4 5">NCTC10172</strain>
    </source>
</reference>
<dbReference type="NCBIfam" id="TIGR00086">
    <property type="entry name" value="smpB"/>
    <property type="match status" value="1"/>
</dbReference>
<dbReference type="Gene3D" id="2.40.280.10">
    <property type="match status" value="1"/>
</dbReference>
<evidence type="ECO:0000313" key="5">
    <source>
        <dbReference type="Proteomes" id="UP000290909"/>
    </source>
</evidence>
<dbReference type="KEGG" id="ahk:NCTC10172_00618"/>
<dbReference type="HAMAP" id="MF_00023">
    <property type="entry name" value="SmpB"/>
    <property type="match status" value="1"/>
</dbReference>
<evidence type="ECO:0000256" key="1">
    <source>
        <dbReference type="ARBA" id="ARBA00022490"/>
    </source>
</evidence>
<dbReference type="PROSITE" id="PS01317">
    <property type="entry name" value="SSRP"/>
    <property type="match status" value="1"/>
</dbReference>
<gene>
    <name evidence="3 4" type="primary">smpB</name>
    <name evidence="4" type="ORF">NCTC10172_00618</name>
</gene>
<dbReference type="NCBIfam" id="NF003843">
    <property type="entry name" value="PRK05422.1"/>
    <property type="match status" value="1"/>
</dbReference>
<dbReference type="GO" id="GO:0005829">
    <property type="term" value="C:cytosol"/>
    <property type="evidence" value="ECO:0007669"/>
    <property type="project" value="TreeGrafter"/>
</dbReference>
<dbReference type="SUPFAM" id="SSF74982">
    <property type="entry name" value="Small protein B (SmpB)"/>
    <property type="match status" value="1"/>
</dbReference>
<dbReference type="STRING" id="1408416.GCA_000702765_00867"/>
<dbReference type="InterPro" id="IPR000037">
    <property type="entry name" value="SsrA-bd_prot"/>
</dbReference>
<dbReference type="Proteomes" id="UP000290909">
    <property type="component" value="Chromosome"/>
</dbReference>
<dbReference type="CDD" id="cd09294">
    <property type="entry name" value="SmpB"/>
    <property type="match status" value="1"/>
</dbReference>
<dbReference type="GO" id="GO:0070930">
    <property type="term" value="P:trans-translation-dependent protein tagging"/>
    <property type="evidence" value="ECO:0007669"/>
    <property type="project" value="TreeGrafter"/>
</dbReference>
<keyword evidence="1 3" id="KW-0963">Cytoplasm</keyword>
<comment type="subcellular location">
    <subcellularLocation>
        <location evidence="3">Cytoplasm</location>
    </subcellularLocation>
    <text evidence="3">The tmRNA-SmpB complex associates with stalled 70S ribosomes.</text>
</comment>
<sequence>MKVIATNKRATFEYFIEQKFSAGIQLQGSEVKSIRAGKVSINEAHITFKNGEVFILNMHIAKYDQSSIFNHEETRTRKLLLNKSEINKIIGHKERLGYTVIPLQVQLHQGLIKIEIAIAKGKKLYDKRETIKERDLNREKQQLLKGKYRWKKQRLG</sequence>
<proteinExistence type="inferred from homology"/>
<name>A0A449BJJ9_9MOLU</name>
<dbReference type="AlphaFoldDB" id="A0A449BJJ9"/>
<dbReference type="EMBL" id="LR215050">
    <property type="protein sequence ID" value="VEU82600.1"/>
    <property type="molecule type" value="Genomic_DNA"/>
</dbReference>
<dbReference type="InterPro" id="IPR020081">
    <property type="entry name" value="SsrA-bd_prot_CS"/>
</dbReference>
<organism evidence="4 5">
    <name type="scientific">Acholeplasma hippikon</name>
    <dbReference type="NCBI Taxonomy" id="264636"/>
    <lineage>
        <taxon>Bacteria</taxon>
        <taxon>Bacillati</taxon>
        <taxon>Mycoplasmatota</taxon>
        <taxon>Mollicutes</taxon>
        <taxon>Acholeplasmatales</taxon>
        <taxon>Acholeplasmataceae</taxon>
        <taxon>Acholeplasma</taxon>
    </lineage>
</organism>
<keyword evidence="5" id="KW-1185">Reference proteome</keyword>
<dbReference type="PANTHER" id="PTHR30308">
    <property type="entry name" value="TMRNA-BINDING COMPONENT OF TRANS-TRANSLATION TAGGING COMPLEX"/>
    <property type="match status" value="1"/>
</dbReference>
<dbReference type="GO" id="GO:0070929">
    <property type="term" value="P:trans-translation"/>
    <property type="evidence" value="ECO:0007669"/>
    <property type="project" value="UniProtKB-UniRule"/>
</dbReference>
<dbReference type="InterPro" id="IPR023620">
    <property type="entry name" value="SmpB"/>
</dbReference>
<evidence type="ECO:0000313" key="4">
    <source>
        <dbReference type="EMBL" id="VEU82600.1"/>
    </source>
</evidence>
<dbReference type="GO" id="GO:0003723">
    <property type="term" value="F:RNA binding"/>
    <property type="evidence" value="ECO:0007669"/>
    <property type="project" value="UniProtKB-UniRule"/>
</dbReference>
<protein>
    <recommendedName>
        <fullName evidence="3">SsrA-binding protein</fullName>
    </recommendedName>
    <alternativeName>
        <fullName evidence="3">Small protein B</fullName>
    </alternativeName>
</protein>
<comment type="similarity">
    <text evidence="3">Belongs to the SmpB family.</text>
</comment>
<dbReference type="PANTHER" id="PTHR30308:SF2">
    <property type="entry name" value="SSRA-BINDING PROTEIN"/>
    <property type="match status" value="1"/>
</dbReference>